<reference evidence="3" key="1">
    <citation type="submission" date="2020-07" db="EMBL/GenBank/DDBJ databases">
        <title>Vallitalea pronyensis genome.</title>
        <authorList>
            <person name="Postec A."/>
        </authorList>
    </citation>
    <scope>NUCLEOTIDE SEQUENCE</scope>
    <source>
        <strain evidence="3">FatNI3</strain>
    </source>
</reference>
<organism evidence="3 4">
    <name type="scientific">Vallitalea pronyensis</name>
    <dbReference type="NCBI Taxonomy" id="1348613"/>
    <lineage>
        <taxon>Bacteria</taxon>
        <taxon>Bacillati</taxon>
        <taxon>Bacillota</taxon>
        <taxon>Clostridia</taxon>
        <taxon>Lachnospirales</taxon>
        <taxon>Vallitaleaceae</taxon>
        <taxon>Vallitalea</taxon>
    </lineage>
</organism>
<name>A0A8J8MNF4_9FIRM</name>
<dbReference type="RefSeq" id="WP_212695462.1">
    <property type="nucleotide sequence ID" value="NZ_CP058649.1"/>
</dbReference>
<dbReference type="SUPFAM" id="SSF53756">
    <property type="entry name" value="UDP-Glycosyltransferase/glycogen phosphorylase"/>
    <property type="match status" value="1"/>
</dbReference>
<protein>
    <submittedName>
        <fullName evidence="3">Glycosyltransferase</fullName>
    </submittedName>
</protein>
<evidence type="ECO:0000313" key="4">
    <source>
        <dbReference type="Proteomes" id="UP000683246"/>
    </source>
</evidence>
<dbReference type="InterPro" id="IPR055259">
    <property type="entry name" value="YkvP/CgeB_Glyco_trans-like"/>
</dbReference>
<dbReference type="Proteomes" id="UP000683246">
    <property type="component" value="Chromosome"/>
</dbReference>
<feature type="domain" description="Spore protein YkvP N-terminal" evidence="1">
    <location>
        <begin position="3"/>
        <end position="108"/>
    </location>
</feature>
<keyword evidence="4" id="KW-1185">Reference proteome</keyword>
<evidence type="ECO:0000313" key="3">
    <source>
        <dbReference type="EMBL" id="QUI24766.1"/>
    </source>
</evidence>
<dbReference type="EMBL" id="CP058649">
    <property type="protein sequence ID" value="QUI24766.1"/>
    <property type="molecule type" value="Genomic_DNA"/>
</dbReference>
<sequence length="330" mass="38018">MKVLFFEHDDRFIFGLPLGFRDAGHTILVSGPVHEEKIDRILHKFQPDLAMLLGWTTLHTDSNLHAIHDSCQRYDVPLIYWATEDPTFTHSFSLPLIKKTKPTYVFTVAPSKVPLYESLGIPAQHLPFAYQPSICKPVPCSSWCSKDIAVVANAYPNVLYTNPRHYRRQSLRILIEPLLKKSMTIDFWGKHWDQMEPFLGMSIPKEHLHGYLHYLKAPHVYACSNIIIGLQNYPSELVTMRTYEILGSRGFLITSHNTELCQLFQHTQDLIISTSPEETLDYVDYYQQHPDQLDIIKNNGYKAVINHSYAHRAQTIVNALQNAKILPSFM</sequence>
<dbReference type="Pfam" id="PF12996">
    <property type="entry name" value="DUF3880"/>
    <property type="match status" value="1"/>
</dbReference>
<feature type="domain" description="Spore protein YkvP/CgeB glycosyl transferase-like" evidence="2">
    <location>
        <begin position="168"/>
        <end position="317"/>
    </location>
</feature>
<evidence type="ECO:0000259" key="1">
    <source>
        <dbReference type="Pfam" id="PF12996"/>
    </source>
</evidence>
<gene>
    <name evidence="3" type="ORF">HZI73_21765</name>
</gene>
<dbReference type="Pfam" id="PF13524">
    <property type="entry name" value="Glyco_trans_1_2"/>
    <property type="match status" value="1"/>
</dbReference>
<dbReference type="KEGG" id="vpy:HZI73_21765"/>
<proteinExistence type="predicted"/>
<accession>A0A8J8MNF4</accession>
<dbReference type="InterPro" id="IPR024542">
    <property type="entry name" value="YkvP_N"/>
</dbReference>
<dbReference type="AlphaFoldDB" id="A0A8J8MNF4"/>
<evidence type="ECO:0000259" key="2">
    <source>
        <dbReference type="Pfam" id="PF13524"/>
    </source>
</evidence>